<keyword evidence="1" id="KW-0472">Membrane</keyword>
<organism evidence="2 3">
    <name type="scientific">Streptococcus henryi</name>
    <dbReference type="NCBI Taxonomy" id="439219"/>
    <lineage>
        <taxon>Bacteria</taxon>
        <taxon>Bacillati</taxon>
        <taxon>Bacillota</taxon>
        <taxon>Bacilli</taxon>
        <taxon>Lactobacillales</taxon>
        <taxon>Streptococcaceae</taxon>
        <taxon>Streptococcus</taxon>
    </lineage>
</organism>
<feature type="transmembrane region" description="Helical" evidence="1">
    <location>
        <begin position="78"/>
        <end position="96"/>
    </location>
</feature>
<keyword evidence="1" id="KW-1133">Transmembrane helix</keyword>
<keyword evidence="1" id="KW-0812">Transmembrane</keyword>
<evidence type="ECO:0000256" key="1">
    <source>
        <dbReference type="SAM" id="Phobius"/>
    </source>
</evidence>
<dbReference type="STRING" id="439219.SAMN02910293_02040"/>
<name>A0A1G6D8W2_9STRE</name>
<evidence type="ECO:0000313" key="3">
    <source>
        <dbReference type="Proteomes" id="UP000182508"/>
    </source>
</evidence>
<feature type="transmembrane region" description="Helical" evidence="1">
    <location>
        <begin position="283"/>
        <end position="306"/>
    </location>
</feature>
<reference evidence="2 3" key="1">
    <citation type="submission" date="2016-10" db="EMBL/GenBank/DDBJ databases">
        <authorList>
            <person name="de Groot N.N."/>
        </authorList>
    </citation>
    <scope>NUCLEOTIDE SEQUENCE [LARGE SCALE GENOMIC DNA]</scope>
    <source>
        <strain evidence="2 3">A-4</strain>
    </source>
</reference>
<dbReference type="RefSeq" id="WP_245686266.1">
    <property type="nucleotide sequence ID" value="NZ_FMXP01000034.1"/>
</dbReference>
<dbReference type="eggNOG" id="COG4485">
    <property type="taxonomic scope" value="Bacteria"/>
</dbReference>
<keyword evidence="3" id="KW-1185">Reference proteome</keyword>
<evidence type="ECO:0000313" key="2">
    <source>
        <dbReference type="EMBL" id="SDB41624.1"/>
    </source>
</evidence>
<accession>A0A1G6D8W2</accession>
<feature type="transmembrane region" description="Helical" evidence="1">
    <location>
        <begin position="12"/>
        <end position="34"/>
    </location>
</feature>
<feature type="transmembrane region" description="Helical" evidence="1">
    <location>
        <begin position="252"/>
        <end position="271"/>
    </location>
</feature>
<feature type="transmembrane region" description="Helical" evidence="1">
    <location>
        <begin position="46"/>
        <end position="66"/>
    </location>
</feature>
<protein>
    <recommendedName>
        <fullName evidence="4">Membrane protein YfhO</fullName>
    </recommendedName>
</protein>
<feature type="transmembrane region" description="Helical" evidence="1">
    <location>
        <begin position="318"/>
        <end position="334"/>
    </location>
</feature>
<feature type="transmembrane region" description="Helical" evidence="1">
    <location>
        <begin position="487"/>
        <end position="508"/>
    </location>
</feature>
<dbReference type="AlphaFoldDB" id="A0A1G6D8W2"/>
<feature type="transmembrane region" description="Helical" evidence="1">
    <location>
        <begin position="221"/>
        <end position="240"/>
    </location>
</feature>
<gene>
    <name evidence="2" type="ORF">SAMN02910293_02040</name>
</gene>
<feature type="transmembrane region" description="Helical" evidence="1">
    <location>
        <begin position="169"/>
        <end position="194"/>
    </location>
</feature>
<feature type="transmembrane region" description="Helical" evidence="1">
    <location>
        <begin position="130"/>
        <end position="157"/>
    </location>
</feature>
<evidence type="ECO:0008006" key="4">
    <source>
        <dbReference type="Google" id="ProtNLM"/>
    </source>
</evidence>
<proteinExistence type="predicted"/>
<dbReference type="EMBL" id="FMXP01000034">
    <property type="protein sequence ID" value="SDB41624.1"/>
    <property type="molecule type" value="Genomic_DNA"/>
</dbReference>
<sequence length="516" mass="59120">MQIKTGNFSYFISLYGFNSSGRIVNALYGPYFAYFQGLLVLISKNWFSYQLISRFLLGSMAGFSMYSLLRRAGVRKKISLPIALLYITTFSIQYWTLRQGFSSWGAAFMPWCLIPAIDFVKDKRISIPRLAISVALMVQVHMLSAFFLICLYLPFYLYGFFKSQEKIAVLLKGLAAALLSLLLSSNIWAALIAVGSKNNLVEPFVNSKLYIMTVNQRSIEWLLTPLPLLALVLYILYFAFRHWRHFDDFLKTVVGSFFLFLVLSSSIFPWYSINKLNLGLVNLIQFPFRFFIPATVLLLLAFALILERYFDVKWSPTVNLVLLALTFISLAHSYKLQNDKIQVYFSNTPIKQQKHQDTWGNAEEIRAAFQSSDKHELLDLIAKSTPDYLPAEKNNKENKYNLYEQFVIATTDNFQKSQDDGSLTLTWTSDTQSRINIPIAKYADTQLTLNGEPLTSKDYSLTAIGTPRVKQAIGTNTLTVTYKTSSWFYPVLFSNLLSITATPLYLAYRKWTHKKV</sequence>
<dbReference type="Proteomes" id="UP000182508">
    <property type="component" value="Unassembled WGS sequence"/>
</dbReference>